<dbReference type="PIRSF" id="PIRSF004682">
    <property type="entry name" value="GmhB"/>
    <property type="match status" value="1"/>
</dbReference>
<dbReference type="EC" id="3.1.3.-" evidence="7"/>
<comment type="caution">
    <text evidence="11">The sequence shown here is derived from an EMBL/GenBank/DDBJ whole genome shotgun (WGS) entry which is preliminary data.</text>
</comment>
<dbReference type="GO" id="GO:0046872">
    <property type="term" value="F:metal ion binding"/>
    <property type="evidence" value="ECO:0007669"/>
    <property type="project" value="UniProtKB-KW"/>
</dbReference>
<feature type="site" description="Stabilizes the phosphoryl group" evidence="9">
    <location>
        <position position="105"/>
    </location>
</feature>
<feature type="binding site" evidence="10">
    <location>
        <position position="93"/>
    </location>
    <ligand>
        <name>Zn(2+)</name>
        <dbReference type="ChEBI" id="CHEBI:29105"/>
    </ligand>
</feature>
<feature type="binding site" evidence="10">
    <location>
        <position position="103"/>
    </location>
    <ligand>
        <name>Zn(2+)</name>
        <dbReference type="ChEBI" id="CHEBI:29105"/>
    </ligand>
</feature>
<dbReference type="PANTHER" id="PTHR42891:SF1">
    <property type="entry name" value="D-GLYCERO-BETA-D-MANNO-HEPTOSE-1,7-BISPHOSPHATE 7-PHOSPHATASE"/>
    <property type="match status" value="1"/>
</dbReference>
<evidence type="ECO:0000256" key="8">
    <source>
        <dbReference type="PIRSR" id="PIRSR004682-1"/>
    </source>
</evidence>
<dbReference type="Pfam" id="PF13242">
    <property type="entry name" value="Hydrolase_like"/>
    <property type="match status" value="1"/>
</dbReference>
<feature type="binding site" evidence="10">
    <location>
        <position position="101"/>
    </location>
    <ligand>
        <name>Zn(2+)</name>
        <dbReference type="ChEBI" id="CHEBI:29105"/>
    </ligand>
</feature>
<dbReference type="InterPro" id="IPR023214">
    <property type="entry name" value="HAD_sf"/>
</dbReference>
<dbReference type="AlphaFoldDB" id="A0A919X7W3"/>
<feature type="binding site" evidence="10">
    <location>
        <position position="10"/>
    </location>
    <ligand>
        <name>Mg(2+)</name>
        <dbReference type="ChEBI" id="CHEBI:18420"/>
    </ligand>
</feature>
<feature type="active site" description="Nucleophile" evidence="8">
    <location>
        <position position="8"/>
    </location>
</feature>
<feature type="binding site" evidence="10">
    <location>
        <position position="8"/>
    </location>
    <ligand>
        <name>Mg(2+)</name>
        <dbReference type="ChEBI" id="CHEBI:18420"/>
    </ligand>
</feature>
<dbReference type="PANTHER" id="PTHR42891">
    <property type="entry name" value="D-GLYCERO-BETA-D-MANNO-HEPTOSE-1,7-BISPHOSPHATE 7-PHOSPHATASE"/>
    <property type="match status" value="1"/>
</dbReference>
<dbReference type="NCBIfam" id="TIGR01656">
    <property type="entry name" value="Histidinol-ppas"/>
    <property type="match status" value="1"/>
</dbReference>
<name>A0A919X7W3_9BACI</name>
<feature type="site" description="Stabilizes the phosphoryl group" evidence="9">
    <location>
        <position position="54"/>
    </location>
</feature>
<feature type="binding site" evidence="10">
    <location>
        <position position="95"/>
    </location>
    <ligand>
        <name>Zn(2+)</name>
        <dbReference type="ChEBI" id="CHEBI:29105"/>
    </ligand>
</feature>
<dbReference type="EMBL" id="BORP01000002">
    <property type="protein sequence ID" value="GIO26654.1"/>
    <property type="molecule type" value="Genomic_DNA"/>
</dbReference>
<dbReference type="CDD" id="cd07503">
    <property type="entry name" value="HAD_HisB-N"/>
    <property type="match status" value="1"/>
</dbReference>
<comment type="similarity">
    <text evidence="7">Belongs to the gmhB family.</text>
</comment>
<comment type="cofactor">
    <cofactor evidence="10">
        <name>Zn(2+)</name>
        <dbReference type="ChEBI" id="CHEBI:29105"/>
    </cofactor>
</comment>
<proteinExistence type="inferred from homology"/>
<protein>
    <recommendedName>
        <fullName evidence="6 7">D,D-heptose 1,7-bisphosphate phosphatase</fullName>
        <ecNumber evidence="7">3.1.3.-</ecNumber>
    </recommendedName>
</protein>
<dbReference type="InterPro" id="IPR004446">
    <property type="entry name" value="Heptose_bisP_phosphatase"/>
</dbReference>
<evidence type="ECO:0000256" key="10">
    <source>
        <dbReference type="PIRSR" id="PIRSR004682-4"/>
    </source>
</evidence>
<feature type="site" description="Contributes to substrate recognition" evidence="9">
    <location>
        <position position="104"/>
    </location>
</feature>
<dbReference type="RefSeq" id="WP_212920169.1">
    <property type="nucleotide sequence ID" value="NZ_BORP01000002.1"/>
</dbReference>
<dbReference type="GO" id="GO:0005975">
    <property type="term" value="P:carbohydrate metabolic process"/>
    <property type="evidence" value="ECO:0007669"/>
    <property type="project" value="InterPro"/>
</dbReference>
<evidence type="ECO:0000256" key="3">
    <source>
        <dbReference type="ARBA" id="ARBA00022723"/>
    </source>
</evidence>
<dbReference type="Gene3D" id="3.40.50.1000">
    <property type="entry name" value="HAD superfamily/HAD-like"/>
    <property type="match status" value="1"/>
</dbReference>
<feature type="active site" description="Proton donor" evidence="8">
    <location>
        <position position="10"/>
    </location>
</feature>
<evidence type="ECO:0000256" key="7">
    <source>
        <dbReference type="PIRNR" id="PIRNR004682"/>
    </source>
</evidence>
<evidence type="ECO:0000256" key="1">
    <source>
        <dbReference type="ARBA" id="ARBA00004496"/>
    </source>
</evidence>
<evidence type="ECO:0000313" key="12">
    <source>
        <dbReference type="Proteomes" id="UP000676917"/>
    </source>
</evidence>
<evidence type="ECO:0000256" key="4">
    <source>
        <dbReference type="ARBA" id="ARBA00022801"/>
    </source>
</evidence>
<organism evidence="11 12">
    <name type="scientific">Ornithinibacillus bavariensis</name>
    <dbReference type="NCBI Taxonomy" id="545502"/>
    <lineage>
        <taxon>Bacteria</taxon>
        <taxon>Bacillati</taxon>
        <taxon>Bacillota</taxon>
        <taxon>Bacilli</taxon>
        <taxon>Bacillales</taxon>
        <taxon>Bacillaceae</taxon>
        <taxon>Ornithinibacillus</taxon>
    </lineage>
</organism>
<keyword evidence="3 10" id="KW-0479">Metal-binding</keyword>
<dbReference type="SUPFAM" id="SSF56784">
    <property type="entry name" value="HAD-like"/>
    <property type="match status" value="1"/>
</dbReference>
<evidence type="ECO:0000256" key="5">
    <source>
        <dbReference type="ARBA" id="ARBA00023277"/>
    </source>
</evidence>
<dbReference type="GO" id="GO:0005737">
    <property type="term" value="C:cytoplasm"/>
    <property type="evidence" value="ECO:0007669"/>
    <property type="project" value="UniProtKB-SubCell"/>
</dbReference>
<dbReference type="InterPro" id="IPR006549">
    <property type="entry name" value="HAD-SF_hydro_IIIA"/>
</dbReference>
<comment type="cofactor">
    <cofactor evidence="10">
        <name>Mg(2+)</name>
        <dbReference type="ChEBI" id="CHEBI:18420"/>
    </cofactor>
</comment>
<keyword evidence="2 7" id="KW-0963">Cytoplasm</keyword>
<evidence type="ECO:0000313" key="11">
    <source>
        <dbReference type="EMBL" id="GIO26654.1"/>
    </source>
</evidence>
<evidence type="ECO:0000256" key="2">
    <source>
        <dbReference type="ARBA" id="ARBA00022490"/>
    </source>
</evidence>
<dbReference type="GO" id="GO:0016791">
    <property type="term" value="F:phosphatase activity"/>
    <property type="evidence" value="ECO:0007669"/>
    <property type="project" value="InterPro"/>
</dbReference>
<comment type="subcellular location">
    <subcellularLocation>
        <location evidence="1 7">Cytoplasm</location>
    </subcellularLocation>
</comment>
<reference evidence="11" key="1">
    <citation type="submission" date="2021-03" db="EMBL/GenBank/DDBJ databases">
        <title>Antimicrobial resistance genes in bacteria isolated from Japanese honey, and their potential for conferring macrolide and lincosamide resistance in the American foulbrood pathogen Paenibacillus larvae.</title>
        <authorList>
            <person name="Okamoto M."/>
            <person name="Kumagai M."/>
            <person name="Kanamori H."/>
            <person name="Takamatsu D."/>
        </authorList>
    </citation>
    <scope>NUCLEOTIDE SEQUENCE</scope>
    <source>
        <strain evidence="11">J43TS3</strain>
    </source>
</reference>
<accession>A0A919X7W3</accession>
<dbReference type="Proteomes" id="UP000676917">
    <property type="component" value="Unassembled WGS sequence"/>
</dbReference>
<dbReference type="InterPro" id="IPR006543">
    <property type="entry name" value="Histidinol-phos"/>
</dbReference>
<keyword evidence="5 7" id="KW-0119">Carbohydrate metabolism</keyword>
<evidence type="ECO:0000256" key="9">
    <source>
        <dbReference type="PIRSR" id="PIRSR004682-3"/>
    </source>
</evidence>
<evidence type="ECO:0000256" key="6">
    <source>
        <dbReference type="ARBA" id="ARBA00031828"/>
    </source>
</evidence>
<dbReference type="InterPro" id="IPR036412">
    <property type="entry name" value="HAD-like_sf"/>
</dbReference>
<keyword evidence="4 7" id="KW-0378">Hydrolase</keyword>
<feature type="binding site" evidence="10">
    <location>
        <position position="130"/>
    </location>
    <ligand>
        <name>Mg(2+)</name>
        <dbReference type="ChEBI" id="CHEBI:18420"/>
    </ligand>
</feature>
<gene>
    <name evidence="11" type="ORF">J43TS3_12650</name>
</gene>
<keyword evidence="12" id="KW-1185">Reference proteome</keyword>
<keyword evidence="10" id="KW-0862">Zinc</keyword>
<sequence>MESAIFLDRDGVINEVLTSRVKYVNKPRDFFLLDGVGEAIRLLNEKGLKVFVVTNQGGVGLGYMREKTLIEVHQRMKDDLAEFGARIDDVAYCPHKPYEGCACRKPGPKMLVDLAEKHNVDLKRSYMVGDRDPDIEAGKAAGTKTVLVGTREKVTSKADYIFPDLLAFSKWLVQGTTILD</sequence>
<keyword evidence="10" id="KW-0460">Magnesium</keyword>
<dbReference type="NCBIfam" id="TIGR01662">
    <property type="entry name" value="HAD-SF-IIIA"/>
    <property type="match status" value="1"/>
</dbReference>